<proteinExistence type="predicted"/>
<dbReference type="Proteomes" id="UP000005808">
    <property type="component" value="Unassembled WGS sequence"/>
</dbReference>
<dbReference type="GO" id="GO:0016491">
    <property type="term" value="F:oxidoreductase activity"/>
    <property type="evidence" value="ECO:0007669"/>
    <property type="project" value="UniProtKB-KW"/>
</dbReference>
<reference evidence="2 3" key="1">
    <citation type="journal article" date="2012" name="J. Bacteriol.">
        <title>De Novo Genome Project of Cupriavidus basilensis OR16.</title>
        <authorList>
            <person name="Cserhati M."/>
            <person name="Kriszt B."/>
            <person name="Szoboszlay S."/>
            <person name="Toth A."/>
            <person name="Szabo I."/>
            <person name="Tancsics A."/>
            <person name="Nagy I."/>
            <person name="Horvath B."/>
            <person name="Nagy I."/>
            <person name="Kukolya J."/>
        </authorList>
    </citation>
    <scope>NUCLEOTIDE SEQUENCE [LARGE SCALE GENOMIC DNA]</scope>
    <source>
        <strain evidence="2 3">OR16</strain>
    </source>
</reference>
<dbReference type="PANTHER" id="PTHR42949">
    <property type="entry name" value="ANAEROBIC GLYCEROL-3-PHOSPHATE DEHYDROGENASE SUBUNIT B"/>
    <property type="match status" value="1"/>
</dbReference>
<dbReference type="InterPro" id="IPR041854">
    <property type="entry name" value="BFD-like_2Fe2S-bd_dom_sf"/>
</dbReference>
<evidence type="ECO:0000313" key="3">
    <source>
        <dbReference type="Proteomes" id="UP000005808"/>
    </source>
</evidence>
<name>H1S954_9BURK</name>
<organism evidence="2 3">
    <name type="scientific">Cupriavidus basilensis OR16</name>
    <dbReference type="NCBI Taxonomy" id="1127483"/>
    <lineage>
        <taxon>Bacteria</taxon>
        <taxon>Pseudomonadati</taxon>
        <taxon>Pseudomonadota</taxon>
        <taxon>Betaproteobacteria</taxon>
        <taxon>Burkholderiales</taxon>
        <taxon>Burkholderiaceae</taxon>
        <taxon>Cupriavidus</taxon>
    </lineage>
</organism>
<dbReference type="PANTHER" id="PTHR42949:SF3">
    <property type="entry name" value="ANAEROBIC GLYCEROL-3-PHOSPHATE DEHYDROGENASE SUBUNIT B"/>
    <property type="match status" value="1"/>
</dbReference>
<dbReference type="EMBL" id="AHJE01000055">
    <property type="protein sequence ID" value="EHP40981.1"/>
    <property type="molecule type" value="Genomic_DNA"/>
</dbReference>
<sequence>MRTTFALDPALKTLARADTPLCRCEDVPLSAIQAYPDAWMARMQSRCGMGACQGRVCATAGRALFGWTQPTPRPPLSPARIGTLMLDENGRS</sequence>
<accession>H1S954</accession>
<comment type="caution">
    <text evidence="2">The sequence shown here is derived from an EMBL/GenBank/DDBJ whole genome shotgun (WGS) entry which is preliminary data.</text>
</comment>
<keyword evidence="1" id="KW-0560">Oxidoreductase</keyword>
<gene>
    <name evidence="2" type="ORF">OR16_22723</name>
</gene>
<dbReference type="AlphaFoldDB" id="H1S954"/>
<protein>
    <submittedName>
        <fullName evidence="2">Putative pyridine nucleotide-disulfide oxidoreductase</fullName>
    </submittedName>
</protein>
<dbReference type="Gene3D" id="1.10.10.1100">
    <property type="entry name" value="BFD-like [2Fe-2S]-binding domain"/>
    <property type="match status" value="1"/>
</dbReference>
<dbReference type="InterPro" id="IPR051691">
    <property type="entry name" value="Metab_Enz_Cyan_OpOx_G3PDH"/>
</dbReference>
<evidence type="ECO:0000256" key="1">
    <source>
        <dbReference type="ARBA" id="ARBA00023002"/>
    </source>
</evidence>
<evidence type="ECO:0000313" key="2">
    <source>
        <dbReference type="EMBL" id="EHP40981.1"/>
    </source>
</evidence>